<dbReference type="GO" id="GO:0000287">
    <property type="term" value="F:magnesium ion binding"/>
    <property type="evidence" value="ECO:0007669"/>
    <property type="project" value="InterPro"/>
</dbReference>
<dbReference type="InterPro" id="IPR050559">
    <property type="entry name" value="P-Pant_transferase_sf"/>
</dbReference>
<evidence type="ECO:0000259" key="4">
    <source>
        <dbReference type="Pfam" id="PF22624"/>
    </source>
</evidence>
<dbReference type="Gene3D" id="3.90.470.20">
    <property type="entry name" value="4'-phosphopantetheinyl transferase domain"/>
    <property type="match status" value="2"/>
</dbReference>
<keyword evidence="2 5" id="KW-0808">Transferase</keyword>
<protein>
    <submittedName>
        <fullName evidence="5">4'-phosphopantetheinyl transferase</fullName>
    </submittedName>
</protein>
<evidence type="ECO:0000313" key="5">
    <source>
        <dbReference type="EMBL" id="PTX61385.1"/>
    </source>
</evidence>
<dbReference type="AlphaFoldDB" id="A0A2T6BZ81"/>
<evidence type="ECO:0000313" key="6">
    <source>
        <dbReference type="Proteomes" id="UP000244090"/>
    </source>
</evidence>
<sequence>MINIYYTYIHESIHQQLLNAYLHTFPQEFQTKVLKFRRWQDAQLSLLGRLLLRHSLQKLGKEALEQKLQYTAYNKPYFENNPLSFNISHSGNMAICAVSEHLQIGIDIEVKETINIHDFKLQMTDNEWNTIYNASQKQQAFYDYWTQKEAVIKAGGKGLSIDLKSYEIHKNKTHIEGIAYGLQKLHIDENYACHIAYKLPASEANYELLSEKINSQNIDFKTLMCSY</sequence>
<feature type="domain" description="4'-phosphopantetheinyl transferase" evidence="3">
    <location>
        <begin position="103"/>
        <end position="179"/>
    </location>
</feature>
<reference evidence="5 6" key="1">
    <citation type="submission" date="2018-04" db="EMBL/GenBank/DDBJ databases">
        <title>Genomic Encyclopedia of Archaeal and Bacterial Type Strains, Phase II (KMG-II): from individual species to whole genera.</title>
        <authorList>
            <person name="Goeker M."/>
        </authorList>
    </citation>
    <scope>NUCLEOTIDE SEQUENCE [LARGE SCALE GENOMIC DNA]</scope>
    <source>
        <strain evidence="5 6">DSM 25731</strain>
    </source>
</reference>
<evidence type="ECO:0000259" key="3">
    <source>
        <dbReference type="Pfam" id="PF01648"/>
    </source>
</evidence>
<comment type="caution">
    <text evidence="5">The sequence shown here is derived from an EMBL/GenBank/DDBJ whole genome shotgun (WGS) entry which is preliminary data.</text>
</comment>
<name>A0A2T6BZ81_9FLAO</name>
<gene>
    <name evidence="5" type="ORF">C8N46_10428</name>
</gene>
<dbReference type="GO" id="GO:0019878">
    <property type="term" value="P:lysine biosynthetic process via aminoadipic acid"/>
    <property type="evidence" value="ECO:0007669"/>
    <property type="project" value="TreeGrafter"/>
</dbReference>
<dbReference type="InterPro" id="IPR037143">
    <property type="entry name" value="4-PPantetheinyl_Trfase_dom_sf"/>
</dbReference>
<dbReference type="GO" id="GO:0005829">
    <property type="term" value="C:cytosol"/>
    <property type="evidence" value="ECO:0007669"/>
    <property type="project" value="TreeGrafter"/>
</dbReference>
<evidence type="ECO:0000256" key="1">
    <source>
        <dbReference type="ARBA" id="ARBA00010990"/>
    </source>
</evidence>
<dbReference type="RefSeq" id="WP_108114632.1">
    <property type="nucleotide sequence ID" value="NZ_QBKT01000004.1"/>
</dbReference>
<dbReference type="Pfam" id="PF01648">
    <property type="entry name" value="ACPS"/>
    <property type="match status" value="1"/>
</dbReference>
<dbReference type="SUPFAM" id="SSF56214">
    <property type="entry name" value="4'-phosphopantetheinyl transferase"/>
    <property type="match status" value="2"/>
</dbReference>
<dbReference type="Proteomes" id="UP000244090">
    <property type="component" value="Unassembled WGS sequence"/>
</dbReference>
<dbReference type="OrthoDB" id="9808281at2"/>
<proteinExistence type="inferred from homology"/>
<feature type="domain" description="4'-phosphopantetheinyl transferase N-terminal" evidence="4">
    <location>
        <begin position="18"/>
        <end position="99"/>
    </location>
</feature>
<accession>A0A2T6BZ81</accession>
<keyword evidence="6" id="KW-1185">Reference proteome</keyword>
<dbReference type="InterPro" id="IPR055066">
    <property type="entry name" value="AASDHPPT_N"/>
</dbReference>
<comment type="similarity">
    <text evidence="1">Belongs to the P-Pant transferase superfamily. Gsp/Sfp/HetI/AcpT family.</text>
</comment>
<dbReference type="InterPro" id="IPR008278">
    <property type="entry name" value="4-PPantetheinyl_Trfase_dom"/>
</dbReference>
<dbReference type="Pfam" id="PF22624">
    <property type="entry name" value="AASDHPPT_N"/>
    <property type="match status" value="1"/>
</dbReference>
<dbReference type="PANTHER" id="PTHR12215">
    <property type="entry name" value="PHOSPHOPANTETHEINE TRANSFERASE"/>
    <property type="match status" value="1"/>
</dbReference>
<evidence type="ECO:0000256" key="2">
    <source>
        <dbReference type="ARBA" id="ARBA00022679"/>
    </source>
</evidence>
<dbReference type="EMBL" id="QBKT01000004">
    <property type="protein sequence ID" value="PTX61385.1"/>
    <property type="molecule type" value="Genomic_DNA"/>
</dbReference>
<dbReference type="GO" id="GO:0008897">
    <property type="term" value="F:holo-[acyl-carrier-protein] synthase activity"/>
    <property type="evidence" value="ECO:0007669"/>
    <property type="project" value="InterPro"/>
</dbReference>
<organism evidence="5 6">
    <name type="scientific">Kordia periserrulae</name>
    <dbReference type="NCBI Taxonomy" id="701523"/>
    <lineage>
        <taxon>Bacteria</taxon>
        <taxon>Pseudomonadati</taxon>
        <taxon>Bacteroidota</taxon>
        <taxon>Flavobacteriia</taxon>
        <taxon>Flavobacteriales</taxon>
        <taxon>Flavobacteriaceae</taxon>
        <taxon>Kordia</taxon>
    </lineage>
</organism>
<dbReference type="PANTHER" id="PTHR12215:SF10">
    <property type="entry name" value="L-AMINOADIPATE-SEMIALDEHYDE DEHYDROGENASE-PHOSPHOPANTETHEINYL TRANSFERASE"/>
    <property type="match status" value="1"/>
</dbReference>